<keyword evidence="2" id="KW-1185">Reference proteome</keyword>
<name>A0A8H6N2U2_9PEZI</name>
<evidence type="ECO:0000313" key="1">
    <source>
        <dbReference type="EMBL" id="KAF6817473.1"/>
    </source>
</evidence>
<dbReference type="Proteomes" id="UP000652219">
    <property type="component" value="Unassembled WGS sequence"/>
</dbReference>
<sequence length="652" mass="76150">MESTYNDPNPGPLNEVAQPANVHQWVRPRIPSTKNILGAREHFGDHQVAYKLLNLHSRDDATPARRPSPRQFRDWCNEILANIWNGAGTEGSEEHRRAIAANRRVLGAMDTLAGIRRPGHSDWTPNQQIRISPGRNDPQHGFVCDDFPVDLNGNNWDQRVYVPATYAVYENHYAQDRHIPREQNEPRTRRKWAPTQNMLEDARERRDEDAKEHMACFGFRVRPHFMFPDDKTDEEKQMLEHTFYAAPVPRNEDSLWYSISYIFTHTLNYSKNFKYLLARWFDEVLTMPRNHWNNQGGRPAVPEHQYRRSRFRMYCQLLANSIRSVDEDDVEEWGNLDLIRCLHRNARDSGVPMEAGFHEMLNLVADFFGCEVITFTPPEDAPRLDTADNMTTYMAENPYEMRVYGKPHVPNRYPEAERCQIVLVTDSQLRCFRPVLWATPSEIRQGQATEWDIPTAAFDPWDRYSVMPWWPGFQRIVEGEDETITGDWEYEDLRRDFTNPTRNLFVPHDILGLLFDTNGQPVKAPYWKFRLGMMAEEGVFWDGDADSDRSYVEAQDAAVRDRWGLSQPTWFGGVEDPPLQEGVFAAASVGPLDARFRSDGHYRGLKRMADCHLEQYPNHKRVNHVGFLKVHATEVEDRSQFWHKRRRKYTVG</sequence>
<dbReference type="AlphaFoldDB" id="A0A8H6N2U2"/>
<organism evidence="1 2">
    <name type="scientific">Colletotrichum sojae</name>
    <dbReference type="NCBI Taxonomy" id="2175907"/>
    <lineage>
        <taxon>Eukaryota</taxon>
        <taxon>Fungi</taxon>
        <taxon>Dikarya</taxon>
        <taxon>Ascomycota</taxon>
        <taxon>Pezizomycotina</taxon>
        <taxon>Sordariomycetes</taxon>
        <taxon>Hypocreomycetidae</taxon>
        <taxon>Glomerellales</taxon>
        <taxon>Glomerellaceae</taxon>
        <taxon>Colletotrichum</taxon>
        <taxon>Colletotrichum orchidearum species complex</taxon>
    </lineage>
</organism>
<proteinExistence type="predicted"/>
<dbReference type="EMBL" id="WIGN01000021">
    <property type="protein sequence ID" value="KAF6817473.1"/>
    <property type="molecule type" value="Genomic_DNA"/>
</dbReference>
<comment type="caution">
    <text evidence="1">The sequence shown here is derived from an EMBL/GenBank/DDBJ whole genome shotgun (WGS) entry which is preliminary data.</text>
</comment>
<evidence type="ECO:0000313" key="2">
    <source>
        <dbReference type="Proteomes" id="UP000652219"/>
    </source>
</evidence>
<protein>
    <submittedName>
        <fullName evidence="1">Uncharacterized protein</fullName>
    </submittedName>
</protein>
<accession>A0A8H6N2U2</accession>
<gene>
    <name evidence="1" type="ORF">CSOJ01_02395</name>
</gene>
<reference evidence="1 2" key="1">
    <citation type="journal article" date="2020" name="Phytopathology">
        <title>Genome Sequence Resources of Colletotrichum truncatum, C. plurivorum, C. musicola, and C. sojae: Four Species Pathogenic to Soybean (Glycine max).</title>
        <authorList>
            <person name="Rogerio F."/>
            <person name="Boufleur T.R."/>
            <person name="Ciampi-Guillardi M."/>
            <person name="Sukno S.A."/>
            <person name="Thon M.R."/>
            <person name="Massola Junior N.S."/>
            <person name="Baroncelli R."/>
        </authorList>
    </citation>
    <scope>NUCLEOTIDE SEQUENCE [LARGE SCALE GENOMIC DNA]</scope>
    <source>
        <strain evidence="1 2">LFN0009</strain>
    </source>
</reference>